<keyword evidence="1" id="KW-0812">Transmembrane</keyword>
<dbReference type="RefSeq" id="WP_148539873.1">
    <property type="nucleotide sequence ID" value="NZ_VSDQ01000163.1"/>
</dbReference>
<dbReference type="OrthoDB" id="981524at2"/>
<evidence type="ECO:0000313" key="2">
    <source>
        <dbReference type="EMBL" id="TYA92267.1"/>
    </source>
</evidence>
<proteinExistence type="predicted"/>
<keyword evidence="3" id="KW-1185">Reference proteome</keyword>
<dbReference type="Proteomes" id="UP000323930">
    <property type="component" value="Unassembled WGS sequence"/>
</dbReference>
<name>A0A5D0JCH0_9FLAO</name>
<reference evidence="2 3" key="1">
    <citation type="submission" date="2019-08" db="EMBL/GenBank/DDBJ databases">
        <title>Seonamhaeicola sediminis sp. nov., isolated from marine sediment.</title>
        <authorList>
            <person name="Cao W.R."/>
        </authorList>
    </citation>
    <scope>NUCLEOTIDE SEQUENCE [LARGE SCALE GENOMIC DNA]</scope>
    <source>
        <strain evidence="2 3">B011</strain>
    </source>
</reference>
<evidence type="ECO:0000256" key="1">
    <source>
        <dbReference type="SAM" id="Phobius"/>
    </source>
</evidence>
<keyword evidence="1" id="KW-0472">Membrane</keyword>
<evidence type="ECO:0000313" key="3">
    <source>
        <dbReference type="Proteomes" id="UP000323930"/>
    </source>
</evidence>
<protein>
    <submittedName>
        <fullName evidence="2">Uncharacterized protein</fullName>
    </submittedName>
</protein>
<dbReference type="AlphaFoldDB" id="A0A5D0JCH0"/>
<gene>
    <name evidence="2" type="ORF">FUA24_02205</name>
</gene>
<accession>A0A5D0JCH0</accession>
<organism evidence="2 3">
    <name type="scientific">Seonamhaeicola marinus</name>
    <dbReference type="NCBI Taxonomy" id="1912246"/>
    <lineage>
        <taxon>Bacteria</taxon>
        <taxon>Pseudomonadati</taxon>
        <taxon>Bacteroidota</taxon>
        <taxon>Flavobacteriia</taxon>
        <taxon>Flavobacteriales</taxon>
        <taxon>Flavobacteriaceae</taxon>
    </lineage>
</organism>
<dbReference type="EMBL" id="VSDQ01000163">
    <property type="protein sequence ID" value="TYA92267.1"/>
    <property type="molecule type" value="Genomic_DNA"/>
</dbReference>
<feature type="transmembrane region" description="Helical" evidence="1">
    <location>
        <begin position="77"/>
        <end position="95"/>
    </location>
</feature>
<comment type="caution">
    <text evidence="2">The sequence shown here is derived from an EMBL/GenBank/DDBJ whole genome shotgun (WGS) entry which is preliminary data.</text>
</comment>
<sequence>MKKDKLHTIKESGFKAPKDYFDSLEDSVMNQIKLKSTASNSGFEVPDNYFENLEQEIISKTRKTEPKVIKLFSKKNLVYVSSIAAAIVLLFTLNISNTKEELDYKTVENYILDEEISSYDIASLLEEEDLTEDNFIEYTIEEETVEDYIIDNLSVEDLY</sequence>
<keyword evidence="1" id="KW-1133">Transmembrane helix</keyword>